<dbReference type="OrthoDB" id="7442607at2759"/>
<evidence type="ECO:0000256" key="8">
    <source>
        <dbReference type="ARBA" id="ARBA00023159"/>
    </source>
</evidence>
<dbReference type="PROSITE" id="PS01283">
    <property type="entry name" value="TBOX_1"/>
    <property type="match status" value="1"/>
</dbReference>
<evidence type="ECO:0000256" key="10">
    <source>
        <dbReference type="ARBA" id="ARBA00023242"/>
    </source>
</evidence>
<sequence length="927" mass="105714">MQQTNDLNCELDNSANFPHFTERSGTENFQQNTDLVSCLNEQYSERNLKGYYCEYNSPETTKQQQERRSASYVQVSPEKSSEDGNEDHASSDGGYSSPGGSDGPSFISLQPANMDHMQKTAALDYPPQYQQQHQQPDMHHQYQQYSGYDAVPYYPPPQSYDPASPPAQCAGMPPIQNMSCISPPQQMPPQRQVCVYLCNRELWVKFHQHTTEMIITKQGRRMFPTLQYSLTGLDPHKQYNVFVDMILADPHHWKFQGGKWVPCGQAEPVPQTGKVYLHPDSPSSGAHWMKQDIVFSKLKLTNNKNNSGGHVVLNSMHKYQPRIHVIEVGGGQGDQKNLMTHAFPETQFIGVTAYQNTDVTQLKIDNNPFAKGFRDNFDRNCDIGTPPPAYPMLTMAQQQQQQQQQQYTFREHMYTDAHGQFVSRVPSSSQTDDRAMLHLNREQAEHLRNAEIQKWQMSRRESDNLQNFDITKRNKRKLEDNMGKDSNEFEQKDAFGPEYGAGLPVSSGDNSYPYTAFVKRTKYEAEGSADVNGHLTKEQTGFGSGYQFNGVYENNTGTYSELDNRTPSYETYNGMHQLYQQSCDVRPSAATINQYKQEIDTVTKENQKLRDDLDAVEQYSRRDLLRINGMPDGGKYSRRDLLRINGMPDGGKYSRRDLLRINGMPDGGKYSRRDLLRINGMPDGGKYSRRDLLRINGMPDGGKYSRRDLLRINGMPDGGKYSRRDLLRINGMPDGGKSIVAGTLLRINGMPDGGKYSRRDLLHINGMPDGGNDETTEKTTELVTKLVRSVDSNYQEGDIIRSHRIGTPRSNPGNSQNTVPRQIIVRLRDPAIKKRILKCKRHLKEKLETKKIHMNEDLTKTRNNIAYKARQIKIERMIKDTWSVDGKILVNENQDQVHVVNTMAVFIEFCCLYCNPGTMVFLGRLEL</sequence>
<dbReference type="InterPro" id="IPR001699">
    <property type="entry name" value="TF_T-box"/>
</dbReference>
<evidence type="ECO:0000256" key="6">
    <source>
        <dbReference type="ARBA" id="ARBA00023015"/>
    </source>
</evidence>
<feature type="compositionally biased region" description="Basic and acidic residues" evidence="16">
    <location>
        <begin position="79"/>
        <end position="90"/>
    </location>
</feature>
<dbReference type="FunFam" id="2.60.40.820:FF:000011">
    <property type="entry name" value="T-box transcription factor TBX21"/>
    <property type="match status" value="1"/>
</dbReference>
<keyword evidence="2" id="KW-0678">Repressor</keyword>
<evidence type="ECO:0000256" key="5">
    <source>
        <dbReference type="ARBA" id="ARBA00022843"/>
    </source>
</evidence>
<dbReference type="Gene3D" id="3.30.70.1820">
    <property type="entry name" value="L1 transposable element, RRM domain"/>
    <property type="match status" value="1"/>
</dbReference>
<feature type="compositionally biased region" description="Polar residues" evidence="16">
    <location>
        <begin position="1"/>
        <end position="16"/>
    </location>
</feature>
<evidence type="ECO:0000256" key="11">
    <source>
        <dbReference type="ARBA" id="ARBA00072238"/>
    </source>
</evidence>
<keyword evidence="10 14" id="KW-0539">Nucleus</keyword>
<dbReference type="InterPro" id="IPR046360">
    <property type="entry name" value="T-box_DNA-bd"/>
</dbReference>
<feature type="region of interest" description="Disordered" evidence="16">
    <location>
        <begin position="466"/>
        <end position="495"/>
    </location>
</feature>
<evidence type="ECO:0000256" key="15">
    <source>
        <dbReference type="SAM" id="Coils"/>
    </source>
</evidence>
<evidence type="ECO:0000256" key="1">
    <source>
        <dbReference type="ARBA" id="ARBA00004123"/>
    </source>
</evidence>
<feature type="domain" description="T-box" evidence="17">
    <location>
        <begin position="197"/>
        <end position="375"/>
    </location>
</feature>
<dbReference type="GO" id="GO:0005634">
    <property type="term" value="C:nucleus"/>
    <property type="evidence" value="ECO:0007669"/>
    <property type="project" value="UniProtKB-SubCell"/>
</dbReference>
<evidence type="ECO:0000313" key="19">
    <source>
        <dbReference type="Proteomes" id="UP000507470"/>
    </source>
</evidence>
<dbReference type="InterPro" id="IPR008967">
    <property type="entry name" value="p53-like_TF_DNA-bd_sf"/>
</dbReference>
<evidence type="ECO:0000256" key="2">
    <source>
        <dbReference type="ARBA" id="ARBA00022491"/>
    </source>
</evidence>
<dbReference type="AlphaFoldDB" id="A0A6J8ABC0"/>
<dbReference type="GO" id="GO:0001708">
    <property type="term" value="P:cell fate specification"/>
    <property type="evidence" value="ECO:0007669"/>
    <property type="project" value="TreeGrafter"/>
</dbReference>
<dbReference type="CDD" id="cd20194">
    <property type="entry name" value="T-box_TBR1_2_21-like"/>
    <property type="match status" value="1"/>
</dbReference>
<organism evidence="18 19">
    <name type="scientific">Mytilus coruscus</name>
    <name type="common">Sea mussel</name>
    <dbReference type="NCBI Taxonomy" id="42192"/>
    <lineage>
        <taxon>Eukaryota</taxon>
        <taxon>Metazoa</taxon>
        <taxon>Spiralia</taxon>
        <taxon>Lophotrochozoa</taxon>
        <taxon>Mollusca</taxon>
        <taxon>Bivalvia</taxon>
        <taxon>Autobranchia</taxon>
        <taxon>Pteriomorphia</taxon>
        <taxon>Mytilida</taxon>
        <taxon>Mytiloidea</taxon>
        <taxon>Mytilidae</taxon>
        <taxon>Mytilinae</taxon>
        <taxon>Mytilus</taxon>
    </lineage>
</organism>
<dbReference type="GO" id="GO:0000785">
    <property type="term" value="C:chromatin"/>
    <property type="evidence" value="ECO:0007669"/>
    <property type="project" value="TreeGrafter"/>
</dbReference>
<keyword evidence="6" id="KW-0805">Transcription regulation</keyword>
<dbReference type="PRINTS" id="PR00937">
    <property type="entry name" value="TBOX"/>
</dbReference>
<evidence type="ECO:0000256" key="4">
    <source>
        <dbReference type="ARBA" id="ARBA00022553"/>
    </source>
</evidence>
<comment type="subcellular location">
    <subcellularLocation>
        <location evidence="1 14">Nucleus</location>
    </subcellularLocation>
</comment>
<keyword evidence="5" id="KW-0832">Ubl conjugation</keyword>
<keyword evidence="8" id="KW-0010">Activator</keyword>
<dbReference type="InterPro" id="IPR018186">
    <property type="entry name" value="TF_T-box_CS"/>
</dbReference>
<keyword evidence="15" id="KW-0175">Coiled coil</keyword>
<feature type="coiled-coil region" evidence="15">
    <location>
        <begin position="592"/>
        <end position="619"/>
    </location>
</feature>
<dbReference type="GO" id="GO:0045893">
    <property type="term" value="P:positive regulation of DNA-templated transcription"/>
    <property type="evidence" value="ECO:0007669"/>
    <property type="project" value="InterPro"/>
</dbReference>
<proteinExistence type="predicted"/>
<feature type="compositionally biased region" description="Basic and acidic residues" evidence="16">
    <location>
        <begin position="477"/>
        <end position="495"/>
    </location>
</feature>
<evidence type="ECO:0000256" key="12">
    <source>
        <dbReference type="ARBA" id="ARBA00078344"/>
    </source>
</evidence>
<protein>
    <recommendedName>
        <fullName evidence="11">T-box transcription factor TBX21</fullName>
    </recommendedName>
    <alternativeName>
        <fullName evidence="12">T-cell-specific T-box transcription factor T-bet</fullName>
    </alternativeName>
    <alternativeName>
        <fullName evidence="13">Transcription factor TBLYM</fullName>
    </alternativeName>
</protein>
<dbReference type="Proteomes" id="UP000507470">
    <property type="component" value="Unassembled WGS sequence"/>
</dbReference>
<evidence type="ECO:0000256" key="16">
    <source>
        <dbReference type="SAM" id="MobiDB-lite"/>
    </source>
</evidence>
<evidence type="ECO:0000313" key="18">
    <source>
        <dbReference type="EMBL" id="CAC5363983.1"/>
    </source>
</evidence>
<dbReference type="GO" id="GO:0045892">
    <property type="term" value="P:negative regulation of DNA-templated transcription"/>
    <property type="evidence" value="ECO:0007669"/>
    <property type="project" value="UniProtKB-ARBA"/>
</dbReference>
<dbReference type="PANTHER" id="PTHR11267:SF201">
    <property type="entry name" value="T-BOX DOMAIN-CONTAINING PROTEIN"/>
    <property type="match status" value="1"/>
</dbReference>
<dbReference type="SUPFAM" id="SSF49417">
    <property type="entry name" value="p53-like transcription factors"/>
    <property type="match status" value="1"/>
</dbReference>
<evidence type="ECO:0000256" key="13">
    <source>
        <dbReference type="ARBA" id="ARBA00081928"/>
    </source>
</evidence>
<dbReference type="Pfam" id="PF00907">
    <property type="entry name" value="T-box"/>
    <property type="match status" value="1"/>
</dbReference>
<evidence type="ECO:0000256" key="3">
    <source>
        <dbReference type="ARBA" id="ARBA00022499"/>
    </source>
</evidence>
<evidence type="ECO:0000256" key="7">
    <source>
        <dbReference type="ARBA" id="ARBA00023125"/>
    </source>
</evidence>
<keyword evidence="4" id="KW-0597">Phosphoprotein</keyword>
<keyword evidence="7 14" id="KW-0238">DNA-binding</keyword>
<dbReference type="PANTHER" id="PTHR11267">
    <property type="entry name" value="T-BOX PROTEIN-RELATED"/>
    <property type="match status" value="1"/>
</dbReference>
<dbReference type="InterPro" id="IPR036960">
    <property type="entry name" value="T-box_sf"/>
</dbReference>
<evidence type="ECO:0000256" key="14">
    <source>
        <dbReference type="PROSITE-ProRule" id="PRU00201"/>
    </source>
</evidence>
<evidence type="ECO:0000256" key="9">
    <source>
        <dbReference type="ARBA" id="ARBA00023163"/>
    </source>
</evidence>
<dbReference type="PROSITE" id="PS50252">
    <property type="entry name" value="TBOX_3"/>
    <property type="match status" value="1"/>
</dbReference>
<accession>A0A6J8ABC0</accession>
<dbReference type="PROSITE" id="PS01264">
    <property type="entry name" value="TBOX_2"/>
    <property type="match status" value="1"/>
</dbReference>
<dbReference type="SMART" id="SM00425">
    <property type="entry name" value="TBOX"/>
    <property type="match status" value="1"/>
</dbReference>
<reference evidence="18 19" key="1">
    <citation type="submission" date="2020-06" db="EMBL/GenBank/DDBJ databases">
        <authorList>
            <person name="Li R."/>
            <person name="Bekaert M."/>
        </authorList>
    </citation>
    <scope>NUCLEOTIDE SEQUENCE [LARGE SCALE GENOMIC DNA]</scope>
    <source>
        <strain evidence="19">wild</strain>
    </source>
</reference>
<feature type="region of interest" description="Disordered" evidence="16">
    <location>
        <begin position="1"/>
        <end position="28"/>
    </location>
</feature>
<evidence type="ECO:0000259" key="17">
    <source>
        <dbReference type="PROSITE" id="PS50252"/>
    </source>
</evidence>
<name>A0A6J8ABC0_MYTCO</name>
<dbReference type="InterPro" id="IPR002070">
    <property type="entry name" value="TF_Brachyury"/>
</dbReference>
<comment type="caution">
    <text evidence="14">Lacks conserved residue(s) required for the propagation of feature annotation.</text>
</comment>
<dbReference type="Gene3D" id="2.60.40.820">
    <property type="entry name" value="Transcription factor, T-box"/>
    <property type="match status" value="1"/>
</dbReference>
<keyword evidence="9" id="KW-0804">Transcription</keyword>
<gene>
    <name evidence="18" type="ORF">MCOR_5191</name>
</gene>
<keyword evidence="19" id="KW-1185">Reference proteome</keyword>
<dbReference type="GO" id="GO:0000978">
    <property type="term" value="F:RNA polymerase II cis-regulatory region sequence-specific DNA binding"/>
    <property type="evidence" value="ECO:0007669"/>
    <property type="project" value="InterPro"/>
</dbReference>
<dbReference type="GO" id="GO:0000981">
    <property type="term" value="F:DNA-binding transcription factor activity, RNA polymerase II-specific"/>
    <property type="evidence" value="ECO:0007669"/>
    <property type="project" value="TreeGrafter"/>
</dbReference>
<dbReference type="PRINTS" id="PR00938">
    <property type="entry name" value="BRACHYURY"/>
</dbReference>
<feature type="region of interest" description="Disordered" evidence="16">
    <location>
        <begin position="58"/>
        <end position="110"/>
    </location>
</feature>
<keyword evidence="3" id="KW-1017">Isopeptide bond</keyword>
<dbReference type="EMBL" id="CACVKT020000929">
    <property type="protein sequence ID" value="CAC5363983.1"/>
    <property type="molecule type" value="Genomic_DNA"/>
</dbReference>